<dbReference type="Pfam" id="PF12969">
    <property type="entry name" value="DUF3857"/>
    <property type="match status" value="1"/>
</dbReference>
<protein>
    <recommendedName>
        <fullName evidence="2">DUF3857 domain-containing protein</fullName>
    </recommendedName>
</protein>
<dbReference type="AlphaFoldDB" id="A0A1T5B9H2"/>
<feature type="chain" id="PRO_5012052407" description="DUF3857 domain-containing protein" evidence="1">
    <location>
        <begin position="21"/>
        <end position="665"/>
    </location>
</feature>
<keyword evidence="1" id="KW-0732">Signal</keyword>
<sequence>MKRNLLIFLLSAFSVLTVFSQEFSFKFGKVNDHELSMSCYEKDTTASAVFIYNKSDVYYDYRSDDFKLIYNFESKIKVLKPEGNAWADVTIPFYSPEDQSQPRESIAKLEAWAYNLDNGKIVKTKLEKNYIFEEQINSKWKQLKFSVPSVKTGTVIEYKYSVTSPLYDRIYDMVIQQNIPVIYGNHQIVIPEYFIFNKEVRNADLLKQETIPESVTFHVGGGSQGSNVIRCNATKYLFTVENLPALNNEPYLWSPDDYKAQVIFELAKLEIPGVLYKSFTTDWDKIDEMLKGDSEFGSVLKMQNPYKEELNALNLGAYKTDEDRIRAVYKLLKSKISWNNQYGFYGGNVRKAIKSGTGTNAEINFVLISMLKDAGLCAYPVMISRRDMGILPVLHPSVSKLNTFIVGIGNTDSTFVYMDGSVSKGDINVIPPVLLVNRARVFRENGQGSWVDLSNIGKHGVNIVSVCSLNSDGLLKGKRKVYYAGQFASALRDVFINEKDSAAFIEKIQTNGEMKIDNSSYKGMSEFSPLLEEELTFSKSTSVTDDFIYVNPLIFPHLTQNKFIKEDRKLPIEFDFPYSYKIRTILDIPEGYVIEELPKSIKIEPGHGGCFCSYVVSKTDKQVVINYTFNMDRVYYTAEEYKTLREFWTRIIEKNTEMLVFKKVS</sequence>
<evidence type="ECO:0000259" key="2">
    <source>
        <dbReference type="Pfam" id="PF12969"/>
    </source>
</evidence>
<reference evidence="4" key="1">
    <citation type="submission" date="2017-02" db="EMBL/GenBank/DDBJ databases">
        <authorList>
            <person name="Varghese N."/>
            <person name="Submissions S."/>
        </authorList>
    </citation>
    <scope>NUCLEOTIDE SEQUENCE [LARGE SCALE GENOMIC DNA]</scope>
    <source>
        <strain evidence="4">DSM 24967</strain>
    </source>
</reference>
<evidence type="ECO:0000313" key="4">
    <source>
        <dbReference type="Proteomes" id="UP000190852"/>
    </source>
</evidence>
<dbReference type="Proteomes" id="UP000190852">
    <property type="component" value="Unassembled WGS sequence"/>
</dbReference>
<dbReference type="EMBL" id="FUYQ01000006">
    <property type="protein sequence ID" value="SKB43918.1"/>
    <property type="molecule type" value="Genomic_DNA"/>
</dbReference>
<evidence type="ECO:0000313" key="3">
    <source>
        <dbReference type="EMBL" id="SKB43918.1"/>
    </source>
</evidence>
<dbReference type="Gene3D" id="3.10.620.30">
    <property type="match status" value="1"/>
</dbReference>
<feature type="domain" description="DUF3857" evidence="2">
    <location>
        <begin position="70"/>
        <end position="192"/>
    </location>
</feature>
<proteinExistence type="predicted"/>
<accession>A0A1T5B9H2</accession>
<dbReference type="RefSeq" id="WP_079682818.1">
    <property type="nucleotide sequence ID" value="NZ_FUYQ01000006.1"/>
</dbReference>
<dbReference type="InterPro" id="IPR024618">
    <property type="entry name" value="DUF3857"/>
</dbReference>
<dbReference type="Gene3D" id="2.60.120.1130">
    <property type="match status" value="1"/>
</dbReference>
<keyword evidence="4" id="KW-1185">Reference proteome</keyword>
<evidence type="ECO:0000256" key="1">
    <source>
        <dbReference type="SAM" id="SignalP"/>
    </source>
</evidence>
<organism evidence="3 4">
    <name type="scientific">Parabacteroides chartae</name>
    <dbReference type="NCBI Taxonomy" id="1037355"/>
    <lineage>
        <taxon>Bacteria</taxon>
        <taxon>Pseudomonadati</taxon>
        <taxon>Bacteroidota</taxon>
        <taxon>Bacteroidia</taxon>
        <taxon>Bacteroidales</taxon>
        <taxon>Tannerellaceae</taxon>
        <taxon>Parabacteroides</taxon>
    </lineage>
</organism>
<feature type="signal peptide" evidence="1">
    <location>
        <begin position="1"/>
        <end position="20"/>
    </location>
</feature>
<dbReference type="Gene3D" id="2.60.40.3140">
    <property type="match status" value="1"/>
</dbReference>
<name>A0A1T5B9H2_9BACT</name>
<gene>
    <name evidence="3" type="ORF">SAMN05660349_01189</name>
</gene>